<evidence type="ECO:0000313" key="2">
    <source>
        <dbReference type="EMBL" id="GGC31503.1"/>
    </source>
</evidence>
<feature type="region of interest" description="Disordered" evidence="1">
    <location>
        <begin position="36"/>
        <end position="58"/>
    </location>
</feature>
<reference evidence="3" key="1">
    <citation type="journal article" date="2019" name="Int. J. Syst. Evol. Microbiol.">
        <title>The Global Catalogue of Microorganisms (GCM) 10K type strain sequencing project: providing services to taxonomists for standard genome sequencing and annotation.</title>
        <authorList>
            <consortium name="The Broad Institute Genomics Platform"/>
            <consortium name="The Broad Institute Genome Sequencing Center for Infectious Disease"/>
            <person name="Wu L."/>
            <person name="Ma J."/>
        </authorList>
    </citation>
    <scope>NUCLEOTIDE SEQUENCE [LARGE SCALE GENOMIC DNA]</scope>
    <source>
        <strain evidence="3">CGMCC 1.15342</strain>
    </source>
</reference>
<dbReference type="Proteomes" id="UP000597338">
    <property type="component" value="Unassembled WGS sequence"/>
</dbReference>
<accession>A0ABQ1M060</accession>
<name>A0ABQ1M060_9SPHI</name>
<organism evidence="2 3">
    <name type="scientific">Parapedobacter defluvii</name>
    <dbReference type="NCBI Taxonomy" id="2045106"/>
    <lineage>
        <taxon>Bacteria</taxon>
        <taxon>Pseudomonadati</taxon>
        <taxon>Bacteroidota</taxon>
        <taxon>Sphingobacteriia</taxon>
        <taxon>Sphingobacteriales</taxon>
        <taxon>Sphingobacteriaceae</taxon>
        <taxon>Parapedobacter</taxon>
    </lineage>
</organism>
<protein>
    <recommendedName>
        <fullName evidence="4">DUF4890 domain-containing protein</fullName>
    </recommendedName>
</protein>
<keyword evidence="3" id="KW-1185">Reference proteome</keyword>
<dbReference type="EMBL" id="BMIK01000007">
    <property type="protein sequence ID" value="GGC31503.1"/>
    <property type="molecule type" value="Genomic_DNA"/>
</dbReference>
<evidence type="ECO:0000256" key="1">
    <source>
        <dbReference type="SAM" id="MobiDB-lite"/>
    </source>
</evidence>
<gene>
    <name evidence="2" type="ORF">GCM10011386_24450</name>
</gene>
<proteinExistence type="predicted"/>
<evidence type="ECO:0000313" key="3">
    <source>
        <dbReference type="Proteomes" id="UP000597338"/>
    </source>
</evidence>
<feature type="compositionally biased region" description="Basic and acidic residues" evidence="1">
    <location>
        <begin position="45"/>
        <end position="58"/>
    </location>
</feature>
<evidence type="ECO:0008006" key="4">
    <source>
        <dbReference type="Google" id="ProtNLM"/>
    </source>
</evidence>
<comment type="caution">
    <text evidence="2">The sequence shown here is derived from an EMBL/GenBank/DDBJ whole genome shotgun (WGS) entry which is preliminary data.</text>
</comment>
<sequence length="144" mass="16249">MLASLVSLPKKYAMKKQFLAVAVFLLIAGSSFGQRSNRGFGTPEENAKRTSERLEKELGLSADQKDSVYAYTLEQGKNMQQIFQENQGGDRQQSMSKMRDLREQTDQKILSVLNADQQKAYKKIIEERANRMRDGGGRRGGGNR</sequence>